<keyword evidence="1 6" id="KW-0645">Protease</keyword>
<feature type="compositionally biased region" description="Basic and acidic residues" evidence="7">
    <location>
        <begin position="261"/>
        <end position="280"/>
    </location>
</feature>
<protein>
    <submittedName>
        <fullName evidence="9">Putative metalloprotease</fullName>
    </submittedName>
</protein>
<dbReference type="PANTHER" id="PTHR22726">
    <property type="entry name" value="METALLOENDOPEPTIDASE OMA1"/>
    <property type="match status" value="1"/>
</dbReference>
<keyword evidence="2" id="KW-0479">Metal-binding</keyword>
<dbReference type="Gene3D" id="3.30.2010.10">
    <property type="entry name" value="Metalloproteases ('zincins'), catalytic domain"/>
    <property type="match status" value="1"/>
</dbReference>
<evidence type="ECO:0000256" key="7">
    <source>
        <dbReference type="SAM" id="MobiDB-lite"/>
    </source>
</evidence>
<reference evidence="10" key="1">
    <citation type="submission" date="2016-11" db="EMBL/GenBank/DDBJ databases">
        <authorList>
            <person name="Varghese N."/>
            <person name="Submissions S."/>
        </authorList>
    </citation>
    <scope>NUCLEOTIDE SEQUENCE [LARGE SCALE GENOMIC DNA]</scope>
    <source>
        <strain evidence="10">DSM 19055</strain>
    </source>
</reference>
<dbReference type="GO" id="GO:0046872">
    <property type="term" value="F:metal ion binding"/>
    <property type="evidence" value="ECO:0007669"/>
    <property type="project" value="UniProtKB-KW"/>
</dbReference>
<comment type="cofactor">
    <cofactor evidence="6">
        <name>Zn(2+)</name>
        <dbReference type="ChEBI" id="CHEBI:29105"/>
    </cofactor>
    <text evidence="6">Binds 1 zinc ion per subunit.</text>
</comment>
<sequence length="295" mass="32247">MIKDELDFLIVEKKYLSSRSKLKIIMKKITLCLLFLGAMNAVSAQKINLGKAAGVVSKGAKALTFTNEDAVKLSKESVDWMDKNNPVAGPKDPYTVRLNKLFGKHKSQDGLVLNYKVYKVKDINAFACADGSVRVFSSLMDIMTDDELLAVIGHEIGHVKNQDTKDAIKSAYLKAAALDAASSASGTVAALNDSQVGKMANEFLDASHSKKQESEADTYSYDFMKANNYNVVGAYSAFKKLALLSEGSTQTGFEKMFNSHPDSEKRAQAIKKRAEKDGLWKDPGTVALPKTKLTK</sequence>
<dbReference type="Proteomes" id="UP000184047">
    <property type="component" value="Unassembled WGS sequence"/>
</dbReference>
<dbReference type="InterPro" id="IPR051156">
    <property type="entry name" value="Mito/Outer_Membr_Metalloprot"/>
</dbReference>
<dbReference type="PANTHER" id="PTHR22726:SF8">
    <property type="entry name" value="METALLOPROTEASE YCAL"/>
    <property type="match status" value="1"/>
</dbReference>
<comment type="similarity">
    <text evidence="6">Belongs to the peptidase M48 family.</text>
</comment>
<dbReference type="GO" id="GO:0004222">
    <property type="term" value="F:metalloendopeptidase activity"/>
    <property type="evidence" value="ECO:0007669"/>
    <property type="project" value="InterPro"/>
</dbReference>
<evidence type="ECO:0000256" key="4">
    <source>
        <dbReference type="ARBA" id="ARBA00022833"/>
    </source>
</evidence>
<feature type="domain" description="Peptidase M48" evidence="8">
    <location>
        <begin position="117"/>
        <end position="273"/>
    </location>
</feature>
<proteinExistence type="inferred from homology"/>
<evidence type="ECO:0000313" key="10">
    <source>
        <dbReference type="Proteomes" id="UP000184047"/>
    </source>
</evidence>
<dbReference type="STRING" id="421058.SAMN05421866_1545"/>
<evidence type="ECO:0000256" key="6">
    <source>
        <dbReference type="RuleBase" id="RU003983"/>
    </source>
</evidence>
<dbReference type="InterPro" id="IPR001915">
    <property type="entry name" value="Peptidase_M48"/>
</dbReference>
<evidence type="ECO:0000256" key="1">
    <source>
        <dbReference type="ARBA" id="ARBA00022670"/>
    </source>
</evidence>
<gene>
    <name evidence="9" type="ORF">SAMN05421866_1545</name>
</gene>
<keyword evidence="3 6" id="KW-0378">Hydrolase</keyword>
<keyword evidence="4 6" id="KW-0862">Zinc</keyword>
<evidence type="ECO:0000256" key="3">
    <source>
        <dbReference type="ARBA" id="ARBA00022801"/>
    </source>
</evidence>
<organism evidence="9 10">
    <name type="scientific">Chryseobacterium oranimense</name>
    <dbReference type="NCBI Taxonomy" id="421058"/>
    <lineage>
        <taxon>Bacteria</taxon>
        <taxon>Pseudomonadati</taxon>
        <taxon>Bacteroidota</taxon>
        <taxon>Flavobacteriia</taxon>
        <taxon>Flavobacteriales</taxon>
        <taxon>Weeksellaceae</taxon>
        <taxon>Chryseobacterium group</taxon>
        <taxon>Chryseobacterium</taxon>
    </lineage>
</organism>
<name>A0A1M5NRU3_9FLAO</name>
<dbReference type="CDD" id="cd07334">
    <property type="entry name" value="M48C_loiP_like"/>
    <property type="match status" value="1"/>
</dbReference>
<dbReference type="eggNOG" id="COG0501">
    <property type="taxonomic scope" value="Bacteria"/>
</dbReference>
<keyword evidence="10" id="KW-1185">Reference proteome</keyword>
<dbReference type="AlphaFoldDB" id="A0A1M5NRU3"/>
<evidence type="ECO:0000256" key="2">
    <source>
        <dbReference type="ARBA" id="ARBA00022723"/>
    </source>
</evidence>
<dbReference type="Pfam" id="PF01435">
    <property type="entry name" value="Peptidase_M48"/>
    <property type="match status" value="1"/>
</dbReference>
<evidence type="ECO:0000256" key="5">
    <source>
        <dbReference type="ARBA" id="ARBA00023049"/>
    </source>
</evidence>
<keyword evidence="5 6" id="KW-0482">Metalloprotease</keyword>
<accession>A0A1M5NRU3</accession>
<evidence type="ECO:0000259" key="8">
    <source>
        <dbReference type="Pfam" id="PF01435"/>
    </source>
</evidence>
<dbReference type="EMBL" id="FQWT01000002">
    <property type="protein sequence ID" value="SHG92262.1"/>
    <property type="molecule type" value="Genomic_DNA"/>
</dbReference>
<feature type="region of interest" description="Disordered" evidence="7">
    <location>
        <begin position="257"/>
        <end position="295"/>
    </location>
</feature>
<evidence type="ECO:0000313" key="9">
    <source>
        <dbReference type="EMBL" id="SHG92262.1"/>
    </source>
</evidence>
<dbReference type="GO" id="GO:0016020">
    <property type="term" value="C:membrane"/>
    <property type="evidence" value="ECO:0007669"/>
    <property type="project" value="TreeGrafter"/>
</dbReference>
<dbReference type="GO" id="GO:0051603">
    <property type="term" value="P:proteolysis involved in protein catabolic process"/>
    <property type="evidence" value="ECO:0007669"/>
    <property type="project" value="TreeGrafter"/>
</dbReference>